<dbReference type="Proteomes" id="UP000492821">
    <property type="component" value="Unassembled WGS sequence"/>
</dbReference>
<dbReference type="Gene3D" id="1.10.20.10">
    <property type="entry name" value="Histone, subunit A"/>
    <property type="match status" value="1"/>
</dbReference>
<evidence type="ECO:0000256" key="4">
    <source>
        <dbReference type="ARBA" id="ARBA00022454"/>
    </source>
</evidence>
<feature type="domain" description="Histone H2A C-terminal" evidence="12">
    <location>
        <begin position="92"/>
        <end position="122"/>
    </location>
</feature>
<reference evidence="13" key="1">
    <citation type="journal article" date="2013" name="Genetics">
        <title>The draft genome and transcriptome of Panagrellus redivivus are shaped by the harsh demands of a free-living lifestyle.</title>
        <authorList>
            <person name="Srinivasan J."/>
            <person name="Dillman A.R."/>
            <person name="Macchietto M.G."/>
            <person name="Heikkinen L."/>
            <person name="Lakso M."/>
            <person name="Fracchia K.M."/>
            <person name="Antoshechkin I."/>
            <person name="Mortazavi A."/>
            <person name="Wong G."/>
            <person name="Sternberg P.W."/>
        </authorList>
    </citation>
    <scope>NUCLEOTIDE SEQUENCE [LARGE SCALE GENOMIC DNA]</scope>
    <source>
        <strain evidence="13">MT8872</strain>
    </source>
</reference>
<evidence type="ECO:0000256" key="3">
    <source>
        <dbReference type="ARBA" id="ARBA00010691"/>
    </source>
</evidence>
<evidence type="ECO:0000256" key="7">
    <source>
        <dbReference type="ARBA" id="ARBA00023242"/>
    </source>
</evidence>
<evidence type="ECO:0000259" key="11">
    <source>
        <dbReference type="Pfam" id="PF00125"/>
    </source>
</evidence>
<dbReference type="SMART" id="SM00414">
    <property type="entry name" value="H2A"/>
    <property type="match status" value="1"/>
</dbReference>
<keyword evidence="13" id="KW-1185">Reference proteome</keyword>
<dbReference type="GO" id="GO:0030527">
    <property type="term" value="F:structural constituent of chromatin"/>
    <property type="evidence" value="ECO:0007669"/>
    <property type="project" value="InterPro"/>
</dbReference>
<name>A0A7E4W7H4_PANRE</name>
<evidence type="ECO:0000256" key="5">
    <source>
        <dbReference type="ARBA" id="ARBA00022499"/>
    </source>
</evidence>
<evidence type="ECO:0000259" key="12">
    <source>
        <dbReference type="Pfam" id="PF16211"/>
    </source>
</evidence>
<keyword evidence="7 9" id="KW-0539">Nucleus</keyword>
<dbReference type="PANTHER" id="PTHR23430">
    <property type="entry name" value="HISTONE H2A"/>
    <property type="match status" value="1"/>
</dbReference>
<dbReference type="InterPro" id="IPR009072">
    <property type="entry name" value="Histone-fold"/>
</dbReference>
<accession>A0A7E4W7H4</accession>
<proteinExistence type="inferred from homology"/>
<dbReference type="PRINTS" id="PR00620">
    <property type="entry name" value="HISTONEH2A"/>
</dbReference>
<dbReference type="InterPro" id="IPR032454">
    <property type="entry name" value="Histone_H2A_C"/>
</dbReference>
<evidence type="ECO:0000256" key="8">
    <source>
        <dbReference type="ARBA" id="ARBA00023269"/>
    </source>
</evidence>
<feature type="domain" description="Core Histone H2A/H2B/H3" evidence="11">
    <location>
        <begin position="13"/>
        <end position="88"/>
    </location>
</feature>
<dbReference type="FunFam" id="1.10.20.10:FF:000093">
    <property type="entry name" value="Histone H2A"/>
    <property type="match status" value="1"/>
</dbReference>
<dbReference type="WBParaSite" id="Pan_g7197.t1">
    <property type="protein sequence ID" value="Pan_g7197.t1"/>
    <property type="gene ID" value="Pan_g7197"/>
</dbReference>
<keyword evidence="4 9" id="KW-0158">Chromosome</keyword>
<dbReference type="GO" id="GO:0000786">
    <property type="term" value="C:nucleosome"/>
    <property type="evidence" value="ECO:0007669"/>
    <property type="project" value="UniProtKB-KW"/>
</dbReference>
<dbReference type="GO" id="GO:0005634">
    <property type="term" value="C:nucleus"/>
    <property type="evidence" value="ECO:0007669"/>
    <property type="project" value="UniProtKB-SubCell"/>
</dbReference>
<evidence type="ECO:0000256" key="1">
    <source>
        <dbReference type="ARBA" id="ARBA00004123"/>
    </source>
</evidence>
<keyword evidence="8 9" id="KW-0544">Nucleosome core</keyword>
<evidence type="ECO:0000256" key="9">
    <source>
        <dbReference type="RuleBase" id="RU003767"/>
    </source>
</evidence>
<feature type="region of interest" description="Disordered" evidence="10">
    <location>
        <begin position="1"/>
        <end position="23"/>
    </location>
</feature>
<dbReference type="AlphaFoldDB" id="A0A7E4W7H4"/>
<sequence length="154" mass="17189">MSGRSKTFRAKAQTPSRSTRAGLNFPVGRVHRQLRESGYARRITGDAPVYLAAVLEYICTEILDLAGNVTYDLKKARIKPDFVNLAVRNDAELDELFKNAHIPQSTVRPHIHRALLTKHDQSKLNAHVSTFNAAVSKKKLENEKPKKKAIGKGC</sequence>
<organism evidence="13 14">
    <name type="scientific">Panagrellus redivivus</name>
    <name type="common">Microworm</name>
    <dbReference type="NCBI Taxonomy" id="6233"/>
    <lineage>
        <taxon>Eukaryota</taxon>
        <taxon>Metazoa</taxon>
        <taxon>Ecdysozoa</taxon>
        <taxon>Nematoda</taxon>
        <taxon>Chromadorea</taxon>
        <taxon>Rhabditida</taxon>
        <taxon>Tylenchina</taxon>
        <taxon>Panagrolaimomorpha</taxon>
        <taxon>Panagrolaimoidea</taxon>
        <taxon>Panagrolaimidae</taxon>
        <taxon>Panagrellus</taxon>
    </lineage>
</organism>
<dbReference type="InterPro" id="IPR032458">
    <property type="entry name" value="Histone_H2A_CS"/>
</dbReference>
<dbReference type="InterPro" id="IPR002119">
    <property type="entry name" value="Histone_H2A"/>
</dbReference>
<evidence type="ECO:0000256" key="6">
    <source>
        <dbReference type="ARBA" id="ARBA00023125"/>
    </source>
</evidence>
<dbReference type="GO" id="GO:0046982">
    <property type="term" value="F:protein heterodimerization activity"/>
    <property type="evidence" value="ECO:0007669"/>
    <property type="project" value="InterPro"/>
</dbReference>
<comment type="subcellular location">
    <subcellularLocation>
        <location evidence="2">Chromosome</location>
    </subcellularLocation>
    <subcellularLocation>
        <location evidence="1 9">Nucleus</location>
    </subcellularLocation>
</comment>
<dbReference type="InterPro" id="IPR007125">
    <property type="entry name" value="H2A/H2B/H3"/>
</dbReference>
<keyword evidence="6 9" id="KW-0238">DNA-binding</keyword>
<dbReference type="GO" id="GO:0003677">
    <property type="term" value="F:DNA binding"/>
    <property type="evidence" value="ECO:0007669"/>
    <property type="project" value="UniProtKB-KW"/>
</dbReference>
<dbReference type="PROSITE" id="PS00046">
    <property type="entry name" value="HISTONE_H2A"/>
    <property type="match status" value="1"/>
</dbReference>
<protein>
    <recommendedName>
        <fullName evidence="9">Histone H2A</fullName>
    </recommendedName>
</protein>
<keyword evidence="5" id="KW-1017">Isopeptide bond</keyword>
<dbReference type="Pfam" id="PF16211">
    <property type="entry name" value="Histone_H2A_C"/>
    <property type="match status" value="1"/>
</dbReference>
<comment type="subunit">
    <text evidence="9">The nucleosome is a histone octamer containing two molecules each of H2A, H2B, H3 and H4 assembled in one H3-H4 heterotetramer and two H2A-H2B heterodimers. The octamer wraps approximately 147 bp of DNA.</text>
</comment>
<dbReference type="CDD" id="cd00074">
    <property type="entry name" value="HFD_H2A"/>
    <property type="match status" value="1"/>
</dbReference>
<comment type="similarity">
    <text evidence="3 9">Belongs to the histone H2A family.</text>
</comment>
<dbReference type="Pfam" id="PF00125">
    <property type="entry name" value="Histone"/>
    <property type="match status" value="1"/>
</dbReference>
<evidence type="ECO:0000313" key="13">
    <source>
        <dbReference type="Proteomes" id="UP000492821"/>
    </source>
</evidence>
<evidence type="ECO:0000256" key="10">
    <source>
        <dbReference type="SAM" id="MobiDB-lite"/>
    </source>
</evidence>
<reference evidence="14" key="2">
    <citation type="submission" date="2020-10" db="UniProtKB">
        <authorList>
            <consortium name="WormBaseParasite"/>
        </authorList>
    </citation>
    <scope>IDENTIFICATION</scope>
</reference>
<evidence type="ECO:0000256" key="2">
    <source>
        <dbReference type="ARBA" id="ARBA00004286"/>
    </source>
</evidence>
<dbReference type="SUPFAM" id="SSF47113">
    <property type="entry name" value="Histone-fold"/>
    <property type="match status" value="1"/>
</dbReference>
<evidence type="ECO:0000313" key="14">
    <source>
        <dbReference type="WBParaSite" id="Pan_g7197.t1"/>
    </source>
</evidence>